<keyword evidence="2" id="KW-1185">Reference proteome</keyword>
<evidence type="ECO:0000313" key="1">
    <source>
        <dbReference type="EMBL" id="CAB4028764.1"/>
    </source>
</evidence>
<dbReference type="EMBL" id="CACRXK020015701">
    <property type="protein sequence ID" value="CAB4028764.1"/>
    <property type="molecule type" value="Genomic_DNA"/>
</dbReference>
<sequence>MAQEVVQHCLTTFDALVANHTYGNAVTMDGMWLTASMIGMWVLIVTDITHTMINIGLQILLFKVFM</sequence>
<comment type="caution">
    <text evidence="1">The sequence shown here is derived from an EMBL/GenBank/DDBJ whole genome shotgun (WGS) entry which is preliminary data.</text>
</comment>
<gene>
    <name evidence="1" type="ORF">PACLA_8A015668</name>
</gene>
<dbReference type="Proteomes" id="UP001152795">
    <property type="component" value="Unassembled WGS sequence"/>
</dbReference>
<name>A0A7D9L9W2_PARCT</name>
<organism evidence="1 2">
    <name type="scientific">Paramuricea clavata</name>
    <name type="common">Red gorgonian</name>
    <name type="synonym">Violescent sea-whip</name>
    <dbReference type="NCBI Taxonomy" id="317549"/>
    <lineage>
        <taxon>Eukaryota</taxon>
        <taxon>Metazoa</taxon>
        <taxon>Cnidaria</taxon>
        <taxon>Anthozoa</taxon>
        <taxon>Octocorallia</taxon>
        <taxon>Malacalcyonacea</taxon>
        <taxon>Plexauridae</taxon>
        <taxon>Paramuricea</taxon>
    </lineage>
</organism>
<accession>A0A7D9L9W2</accession>
<evidence type="ECO:0000313" key="2">
    <source>
        <dbReference type="Proteomes" id="UP001152795"/>
    </source>
</evidence>
<reference evidence="1" key="1">
    <citation type="submission" date="2020-04" db="EMBL/GenBank/DDBJ databases">
        <authorList>
            <person name="Alioto T."/>
            <person name="Alioto T."/>
            <person name="Gomez Garrido J."/>
        </authorList>
    </citation>
    <scope>NUCLEOTIDE SEQUENCE</scope>
    <source>
        <strain evidence="1">A484AB</strain>
    </source>
</reference>
<proteinExistence type="predicted"/>
<dbReference type="AlphaFoldDB" id="A0A7D9L9W2"/>
<protein>
    <submittedName>
        <fullName evidence="1">Uncharacterized protein</fullName>
    </submittedName>
</protein>